<dbReference type="EMBL" id="KV423992">
    <property type="protein sequence ID" value="KZT55590.1"/>
    <property type="molecule type" value="Genomic_DNA"/>
</dbReference>
<protein>
    <submittedName>
        <fullName evidence="2">Uncharacterized protein</fullName>
    </submittedName>
</protein>
<dbReference type="AlphaFoldDB" id="A0A165EV88"/>
<accession>A0A165EV88</accession>
<keyword evidence="1" id="KW-0472">Membrane</keyword>
<organism evidence="2 3">
    <name type="scientific">Calocera cornea HHB12733</name>
    <dbReference type="NCBI Taxonomy" id="1353952"/>
    <lineage>
        <taxon>Eukaryota</taxon>
        <taxon>Fungi</taxon>
        <taxon>Dikarya</taxon>
        <taxon>Basidiomycota</taxon>
        <taxon>Agaricomycotina</taxon>
        <taxon>Dacrymycetes</taxon>
        <taxon>Dacrymycetales</taxon>
        <taxon>Dacrymycetaceae</taxon>
        <taxon>Calocera</taxon>
    </lineage>
</organism>
<reference evidence="2 3" key="1">
    <citation type="journal article" date="2016" name="Mol. Biol. Evol.">
        <title>Comparative Genomics of Early-Diverging Mushroom-Forming Fungi Provides Insights into the Origins of Lignocellulose Decay Capabilities.</title>
        <authorList>
            <person name="Nagy L.G."/>
            <person name="Riley R."/>
            <person name="Tritt A."/>
            <person name="Adam C."/>
            <person name="Daum C."/>
            <person name="Floudas D."/>
            <person name="Sun H."/>
            <person name="Yadav J.S."/>
            <person name="Pangilinan J."/>
            <person name="Larsson K.H."/>
            <person name="Matsuura K."/>
            <person name="Barry K."/>
            <person name="Labutti K."/>
            <person name="Kuo R."/>
            <person name="Ohm R.A."/>
            <person name="Bhattacharya S.S."/>
            <person name="Shirouzu T."/>
            <person name="Yoshinaga Y."/>
            <person name="Martin F.M."/>
            <person name="Grigoriev I.V."/>
            <person name="Hibbett D.S."/>
        </authorList>
    </citation>
    <scope>NUCLEOTIDE SEQUENCE [LARGE SCALE GENOMIC DNA]</scope>
    <source>
        <strain evidence="2 3">HHB12733</strain>
    </source>
</reference>
<evidence type="ECO:0000313" key="3">
    <source>
        <dbReference type="Proteomes" id="UP000076842"/>
    </source>
</evidence>
<keyword evidence="3" id="KW-1185">Reference proteome</keyword>
<keyword evidence="1" id="KW-1133">Transmembrane helix</keyword>
<keyword evidence="1" id="KW-0812">Transmembrane</keyword>
<gene>
    <name evidence="2" type="ORF">CALCODRAFT_498487</name>
</gene>
<name>A0A165EV88_9BASI</name>
<dbReference type="InParanoid" id="A0A165EV88"/>
<sequence>MPRGVQFTPIPASKAYLLRLRERFAPAWRLASAFPLECLCFLLSVWLLPLSG</sequence>
<evidence type="ECO:0000313" key="2">
    <source>
        <dbReference type="EMBL" id="KZT55590.1"/>
    </source>
</evidence>
<dbReference type="Proteomes" id="UP000076842">
    <property type="component" value="Unassembled WGS sequence"/>
</dbReference>
<proteinExistence type="predicted"/>
<evidence type="ECO:0000256" key="1">
    <source>
        <dbReference type="SAM" id="Phobius"/>
    </source>
</evidence>
<feature type="transmembrane region" description="Helical" evidence="1">
    <location>
        <begin position="27"/>
        <end position="48"/>
    </location>
</feature>